<dbReference type="GeneID" id="39737470"/>
<dbReference type="PANTHER" id="PTHR12277">
    <property type="entry name" value="ALPHA/BETA HYDROLASE DOMAIN-CONTAINING PROTEIN"/>
    <property type="match status" value="1"/>
</dbReference>
<keyword evidence="1" id="KW-0812">Transmembrane</keyword>
<dbReference type="SUPFAM" id="SSF53474">
    <property type="entry name" value="alpha/beta-Hydrolases"/>
    <property type="match status" value="1"/>
</dbReference>
<name>A0A1J1H9N9_PLARL</name>
<keyword evidence="1" id="KW-0472">Membrane</keyword>
<accession>A0A1J1H9N9</accession>
<dbReference type="EMBL" id="LN835307">
    <property type="protein sequence ID" value="CRH01342.1"/>
    <property type="molecule type" value="Genomic_DNA"/>
</dbReference>
<keyword evidence="1" id="KW-1133">Transmembrane helix</keyword>
<evidence type="ECO:0008006" key="4">
    <source>
        <dbReference type="Google" id="ProtNLM"/>
    </source>
</evidence>
<dbReference type="InterPro" id="IPR029058">
    <property type="entry name" value="AB_hydrolase_fold"/>
</dbReference>
<keyword evidence="3" id="KW-1185">Reference proteome</keyword>
<evidence type="ECO:0000256" key="1">
    <source>
        <dbReference type="SAM" id="Phobius"/>
    </source>
</evidence>
<feature type="transmembrane region" description="Helical" evidence="1">
    <location>
        <begin position="58"/>
        <end position="79"/>
    </location>
</feature>
<dbReference type="RefSeq" id="XP_028534342.1">
    <property type="nucleotide sequence ID" value="XM_028678010.1"/>
</dbReference>
<organism evidence="2 3">
    <name type="scientific">Plasmodium relictum</name>
    <dbReference type="NCBI Taxonomy" id="85471"/>
    <lineage>
        <taxon>Eukaryota</taxon>
        <taxon>Sar</taxon>
        <taxon>Alveolata</taxon>
        <taxon>Apicomplexa</taxon>
        <taxon>Aconoidasida</taxon>
        <taxon>Haemosporida</taxon>
        <taxon>Plasmodiidae</taxon>
        <taxon>Plasmodium</taxon>
        <taxon>Plasmodium (Haemamoeba)</taxon>
    </lineage>
</organism>
<dbReference type="Proteomes" id="UP000220158">
    <property type="component" value="Chromosome 12"/>
</dbReference>
<evidence type="ECO:0000313" key="3">
    <source>
        <dbReference type="Proteomes" id="UP000220158"/>
    </source>
</evidence>
<sequence length="1477" mass="176806">MKVNFLNKCYHTPTVMFFKKLFKSFEKNSSSLFFLITLLYFLYTYVSIFLFIFNNALFYLFVNISIFYLCFHFVVRALTYPGSLFIYYKKTNYDNGIELCKFYLKETIKLSFIINDIGTSIKEIVKNNDNNNEYIMIKLDQMFSDYNNKDNYFNFFSSLYIFYTLYISYYLYVNLEDNVDLSSEQLNFYYFLKFFMIKINEIKIYINKNDIIYPEIFTEIKIQKDFNETVNEFIKNRNPLYEENFEEKIKKENKPNSHNETWYFNILNYIFNIKRLYNSKIQEESRSCVSTNNNDSINEYNNKLNHINNNKTNNDYGNEKDVNNSGDKNKNIYNDFSYIKNENTNLKSKIIFPNNIPSDFVDIRFLSLFYHENYEKSITHVNYKDFFIVVNYHDFLKLLDDLTFFLSKLGDIFKINTLRKKFHIKDAYSFISNFSKNHIAGTLDLFKYELIYKYYAKQQYMYINKTKIDCMFIPCKKFLNDKMQKYINLKKSGKSLDIYENSSNNSSIFFNAFNNEFYNYIYHNDYLYDIPVVLYFNPNGSYYELNACCSGTVQFYLENNINVFVYNYRGYSKSKGLPNFNKNNLDALKISEYLLSKKVKYLGLHGRSIGGPLCSFVSYHLCNFDKKNNNTELMDKLYKNDVHIKKINKQINKINRLLKRKKKKISEKLLFPFKYIMLLLQYITLFKLRVFNSRMKKKMNLNNISSIKQLSYNNPLENPKVSFVCIDKSFSNFEEVAKYMIGEYAYNILQFTSYKYDITKYYINSNVPKILIYDNYDEIIHYMSSAITGVSKEISKLYKNAKPNINTQRRKSEIKQNKREDYENCDLNNDDLLPLLTNTDNYDMNDNMNKDIYSEKNSNFYNNRNDYNNNNSNKKSIINISNENIYHNDIFIIDEFIDNYWLENKLKSIDLGIFLQSWKVLNDCILFLNKSSTANNSFIAIGLETYNSIMSLYNSKENKLEKQTHNAIYCIYNDNVSFINTFKKVNSTYDDFIMEYMNDDTIFKKTNIYDMLKEDEDFKHEMDKLNKILKELYMSKRKEIEKVHFTYSGFFLKNDFLYDYINTENRSNDQPAFHIEDIDIITFLNEFSDSISEMINVINYNLNSCGQLFNELNKVPENEKVNFLKYFICRMKVFGSYPSQCFNLSKKKEFFNSLYQIPFILSQYYEKEVLDNSEEKKNIFNINNKKEKEYEEISSSTSKDMHFTNNNPINKNGISVKDFSEANINYYNEDNLPRIYVTLKKSLLLHDLIICLDYFKENNNNGSFNIFYKLVDDTYLIDIKQLLYFLKNRSNLSLKSSKFLDIFSNDIGVDATSINFPEQLEKYVSWMRLNNRMTICKIYQLIRNELNKIKSYSKKLISEYSTINQNTNIQYIIFLIYRILIFKKIITHTYIIYAFFQRLNKSLDININQDELDKNIEIKSLEPIAFFKIFYKDNYKIYSPRVLGFPMLVNSGHNGNLNKNEENFLHICLNSFLKHYI</sequence>
<evidence type="ECO:0000313" key="2">
    <source>
        <dbReference type="EMBL" id="CRH01342.1"/>
    </source>
</evidence>
<gene>
    <name evidence="2" type="ORF">PRELSG_1222600</name>
</gene>
<dbReference type="KEGG" id="prel:PRELSG_1222600"/>
<dbReference type="OrthoDB" id="10249433at2759"/>
<proteinExistence type="predicted"/>
<dbReference type="OMA" id="TLYISYY"/>
<reference evidence="2 3" key="1">
    <citation type="submission" date="2015-04" db="EMBL/GenBank/DDBJ databases">
        <authorList>
            <consortium name="Pathogen Informatics"/>
        </authorList>
    </citation>
    <scope>NUCLEOTIDE SEQUENCE [LARGE SCALE GENOMIC DNA]</scope>
    <source>
        <strain evidence="2 3">SGS1</strain>
    </source>
</reference>
<protein>
    <recommendedName>
        <fullName evidence="4">Alpha/beta hydrolase</fullName>
    </recommendedName>
</protein>
<feature type="transmembrane region" description="Helical" evidence="1">
    <location>
        <begin position="152"/>
        <end position="172"/>
    </location>
</feature>
<feature type="transmembrane region" description="Helical" evidence="1">
    <location>
        <begin position="32"/>
        <end position="52"/>
    </location>
</feature>
<dbReference type="PANTHER" id="PTHR12277:SF81">
    <property type="entry name" value="PROTEIN ABHD13"/>
    <property type="match status" value="1"/>
</dbReference>
<dbReference type="VEuPathDB" id="PlasmoDB:PRELSG_1222600"/>